<organism evidence="3 4">
    <name type="scientific">Chiloscyllium punctatum</name>
    <name type="common">Brownbanded bambooshark</name>
    <name type="synonym">Hemiscyllium punctatum</name>
    <dbReference type="NCBI Taxonomy" id="137246"/>
    <lineage>
        <taxon>Eukaryota</taxon>
        <taxon>Metazoa</taxon>
        <taxon>Chordata</taxon>
        <taxon>Craniata</taxon>
        <taxon>Vertebrata</taxon>
        <taxon>Chondrichthyes</taxon>
        <taxon>Elasmobranchii</taxon>
        <taxon>Galeomorphii</taxon>
        <taxon>Galeoidea</taxon>
        <taxon>Orectolobiformes</taxon>
        <taxon>Hemiscylliidae</taxon>
        <taxon>Chiloscyllium</taxon>
    </lineage>
</organism>
<proteinExistence type="predicted"/>
<keyword evidence="1" id="KW-0175">Coiled coil</keyword>
<feature type="region of interest" description="Disordered" evidence="2">
    <location>
        <begin position="10"/>
        <end position="42"/>
    </location>
</feature>
<feature type="compositionally biased region" description="Basic and acidic residues" evidence="2">
    <location>
        <begin position="20"/>
        <end position="38"/>
    </location>
</feature>
<evidence type="ECO:0000256" key="1">
    <source>
        <dbReference type="SAM" id="Coils"/>
    </source>
</evidence>
<keyword evidence="4" id="KW-1185">Reference proteome</keyword>
<accession>A0A401TFU2</accession>
<sequence length="132" mass="14854">MDEEDQIVLRLFNDSEEPNEVEKATETPSLKEELERPKTNQGPSLVDLKLVKLKNIELLSQQLQKELQEVKAIEETLTESSCEENVPAFPEEHPNLPGAVLKNRTVVTASKQQDAEEYIISSQCTPLTPIPT</sequence>
<evidence type="ECO:0000313" key="3">
    <source>
        <dbReference type="EMBL" id="GCC41501.1"/>
    </source>
</evidence>
<feature type="non-terminal residue" evidence="3">
    <location>
        <position position="132"/>
    </location>
</feature>
<dbReference type="EMBL" id="BEZZ01051008">
    <property type="protein sequence ID" value="GCC41501.1"/>
    <property type="molecule type" value="Genomic_DNA"/>
</dbReference>
<feature type="coiled-coil region" evidence="1">
    <location>
        <begin position="53"/>
        <end position="83"/>
    </location>
</feature>
<evidence type="ECO:0000256" key="2">
    <source>
        <dbReference type="SAM" id="MobiDB-lite"/>
    </source>
</evidence>
<name>A0A401TFU2_CHIPU</name>
<dbReference type="Proteomes" id="UP000287033">
    <property type="component" value="Unassembled WGS sequence"/>
</dbReference>
<protein>
    <submittedName>
        <fullName evidence="3">Uncharacterized protein</fullName>
    </submittedName>
</protein>
<gene>
    <name evidence="3" type="ORF">chiPu_0025040</name>
</gene>
<evidence type="ECO:0000313" key="4">
    <source>
        <dbReference type="Proteomes" id="UP000287033"/>
    </source>
</evidence>
<dbReference type="AlphaFoldDB" id="A0A401TFU2"/>
<comment type="caution">
    <text evidence="3">The sequence shown here is derived from an EMBL/GenBank/DDBJ whole genome shotgun (WGS) entry which is preliminary data.</text>
</comment>
<reference evidence="3 4" key="1">
    <citation type="journal article" date="2018" name="Nat. Ecol. Evol.">
        <title>Shark genomes provide insights into elasmobranch evolution and the origin of vertebrates.</title>
        <authorList>
            <person name="Hara Y"/>
            <person name="Yamaguchi K"/>
            <person name="Onimaru K"/>
            <person name="Kadota M"/>
            <person name="Koyanagi M"/>
            <person name="Keeley SD"/>
            <person name="Tatsumi K"/>
            <person name="Tanaka K"/>
            <person name="Motone F"/>
            <person name="Kageyama Y"/>
            <person name="Nozu R"/>
            <person name="Adachi N"/>
            <person name="Nishimura O"/>
            <person name="Nakagawa R"/>
            <person name="Tanegashima C"/>
            <person name="Kiyatake I"/>
            <person name="Matsumoto R"/>
            <person name="Murakumo K"/>
            <person name="Nishida K"/>
            <person name="Terakita A"/>
            <person name="Kuratani S"/>
            <person name="Sato K"/>
            <person name="Hyodo S Kuraku.S."/>
        </authorList>
    </citation>
    <scope>NUCLEOTIDE SEQUENCE [LARGE SCALE GENOMIC DNA]</scope>
</reference>